<accession>A0ABS1VTY5</accession>
<keyword evidence="1" id="KW-0560">Oxidoreductase</keyword>
<dbReference type="InterPro" id="IPR008775">
    <property type="entry name" value="Phytyl_CoA_dOase-like"/>
</dbReference>
<name>A0ABS1VTY5_9ACTN</name>
<keyword evidence="2" id="KW-1185">Reference proteome</keyword>
<organism evidence="1 2">
    <name type="scientific">Paractinoplanes lichenicola</name>
    <dbReference type="NCBI Taxonomy" id="2802976"/>
    <lineage>
        <taxon>Bacteria</taxon>
        <taxon>Bacillati</taxon>
        <taxon>Actinomycetota</taxon>
        <taxon>Actinomycetes</taxon>
        <taxon>Micromonosporales</taxon>
        <taxon>Micromonosporaceae</taxon>
        <taxon>Paractinoplanes</taxon>
    </lineage>
</organism>
<dbReference type="Proteomes" id="UP000598996">
    <property type="component" value="Unassembled WGS sequence"/>
</dbReference>
<keyword evidence="1" id="KW-0223">Dioxygenase</keyword>
<dbReference type="RefSeq" id="WP_202994548.1">
    <property type="nucleotide sequence ID" value="NZ_JAENHO010000007.1"/>
</dbReference>
<dbReference type="Gene3D" id="2.60.120.620">
    <property type="entry name" value="q2cbj1_9rhob like domain"/>
    <property type="match status" value="1"/>
</dbReference>
<evidence type="ECO:0000313" key="2">
    <source>
        <dbReference type="Proteomes" id="UP000598996"/>
    </source>
</evidence>
<gene>
    <name evidence="1" type="ORF">JKJ07_26930</name>
</gene>
<dbReference type="Pfam" id="PF05721">
    <property type="entry name" value="PhyH"/>
    <property type="match status" value="1"/>
</dbReference>
<sequence length="295" mass="32042">MDDATLVSRFLSDGFVKLEGAVAPRVAADCARLLWRETGCDPDDPTTWTKPVHWVAGRADGPFAAAPNSPELHHVYDLLVGAGRWAPRYSLGTFPLRFPHVEEPDDAGWHIEGSYLPEGESWYFTNLRSRDRALLMLFLFTEVGPGDAPTRIRVGSHLDVPKLLTPYGEAGASGLTLAPGLETASAHRPLALATGSPGDVFLCHPFLVHAAQPHHGTRPRFMAQPPLLPAAPYELDRPDGAYSPVELAIRSAAISTSDQVYPERRDQLFPDAPIIPSPIPATLGVASREIRPSEV</sequence>
<dbReference type="SUPFAM" id="SSF51197">
    <property type="entry name" value="Clavaminate synthase-like"/>
    <property type="match status" value="1"/>
</dbReference>
<evidence type="ECO:0000313" key="1">
    <source>
        <dbReference type="EMBL" id="MBL7257944.1"/>
    </source>
</evidence>
<dbReference type="GO" id="GO:0051213">
    <property type="term" value="F:dioxygenase activity"/>
    <property type="evidence" value="ECO:0007669"/>
    <property type="project" value="UniProtKB-KW"/>
</dbReference>
<reference evidence="1 2" key="1">
    <citation type="submission" date="2021-01" db="EMBL/GenBank/DDBJ databases">
        <title>Actinoplanes sp. nov. LDG1-01 isolated from lichen.</title>
        <authorList>
            <person name="Saeng-In P."/>
            <person name="Phongsopitanun W."/>
            <person name="Kanchanasin P."/>
            <person name="Yuki M."/>
            <person name="Kudo T."/>
            <person name="Ohkuma M."/>
            <person name="Tanasupawat S."/>
        </authorList>
    </citation>
    <scope>NUCLEOTIDE SEQUENCE [LARGE SCALE GENOMIC DNA]</scope>
    <source>
        <strain evidence="1 2">LDG1-01</strain>
    </source>
</reference>
<dbReference type="EMBL" id="JAENHO010000007">
    <property type="protein sequence ID" value="MBL7257944.1"/>
    <property type="molecule type" value="Genomic_DNA"/>
</dbReference>
<comment type="caution">
    <text evidence="1">The sequence shown here is derived from an EMBL/GenBank/DDBJ whole genome shotgun (WGS) entry which is preliminary data.</text>
</comment>
<protein>
    <submittedName>
        <fullName evidence="1">Phytanoyl-CoA dioxygenase family protein</fullName>
    </submittedName>
</protein>
<proteinExistence type="predicted"/>